<evidence type="ECO:0000313" key="1">
    <source>
        <dbReference type="EMBL" id="QTA89969.1"/>
    </source>
</evidence>
<protein>
    <submittedName>
        <fullName evidence="1">Uncharacterized protein</fullName>
    </submittedName>
</protein>
<organism evidence="1 2">
    <name type="scientific">Desulfonema magnum</name>
    <dbReference type="NCBI Taxonomy" id="45655"/>
    <lineage>
        <taxon>Bacteria</taxon>
        <taxon>Pseudomonadati</taxon>
        <taxon>Thermodesulfobacteriota</taxon>
        <taxon>Desulfobacteria</taxon>
        <taxon>Desulfobacterales</taxon>
        <taxon>Desulfococcaceae</taxon>
        <taxon>Desulfonema</taxon>
    </lineage>
</organism>
<dbReference type="EMBL" id="CP061800">
    <property type="protein sequence ID" value="QTA89969.1"/>
    <property type="molecule type" value="Genomic_DNA"/>
</dbReference>
<name>A0A975GQJ8_9BACT</name>
<dbReference type="Proteomes" id="UP000663722">
    <property type="component" value="Chromosome"/>
</dbReference>
<proteinExistence type="predicted"/>
<accession>A0A975GQJ8</accession>
<reference evidence="1" key="1">
    <citation type="journal article" date="2021" name="Microb. Physiol.">
        <title>Proteogenomic Insights into the Physiology of Marine, Sulfate-Reducing, Filamentous Desulfonema limicola and Desulfonema magnum.</title>
        <authorList>
            <person name="Schnaars V."/>
            <person name="Wohlbrand L."/>
            <person name="Scheve S."/>
            <person name="Hinrichs C."/>
            <person name="Reinhardt R."/>
            <person name="Rabus R."/>
        </authorList>
    </citation>
    <scope>NUCLEOTIDE SEQUENCE</scope>
    <source>
        <strain evidence="1">4be13</strain>
    </source>
</reference>
<evidence type="ECO:0000313" key="2">
    <source>
        <dbReference type="Proteomes" id="UP000663722"/>
    </source>
</evidence>
<dbReference type="KEGG" id="dmm:dnm_060280"/>
<keyword evidence="2" id="KW-1185">Reference proteome</keyword>
<sequence length="37" mass="4110">MIPVRMKPDPDLSGNNKQIPIFFAGQDCESSDREMAA</sequence>
<gene>
    <name evidence="1" type="ORF">dnm_060280</name>
</gene>
<dbReference type="AlphaFoldDB" id="A0A975GQJ8"/>